<comment type="caution">
    <text evidence="2">The sequence shown here is derived from an EMBL/GenBank/DDBJ whole genome shotgun (WGS) entry which is preliminary data.</text>
</comment>
<keyword evidence="1" id="KW-0812">Transmembrane</keyword>
<keyword evidence="3" id="KW-1185">Reference proteome</keyword>
<reference evidence="3" key="1">
    <citation type="journal article" date="2019" name="Int. J. Syst. Evol. Microbiol.">
        <title>The Global Catalogue of Microorganisms (GCM) 10K type strain sequencing project: providing services to taxonomists for standard genome sequencing and annotation.</title>
        <authorList>
            <consortium name="The Broad Institute Genomics Platform"/>
            <consortium name="The Broad Institute Genome Sequencing Center for Infectious Disease"/>
            <person name="Wu L."/>
            <person name="Ma J."/>
        </authorList>
    </citation>
    <scope>NUCLEOTIDE SEQUENCE [LARGE SCALE GENOMIC DNA]</scope>
    <source>
        <strain evidence="3">JCM 14319</strain>
    </source>
</reference>
<evidence type="ECO:0000313" key="3">
    <source>
        <dbReference type="Proteomes" id="UP001500506"/>
    </source>
</evidence>
<name>A0ABP4WQI5_9MICO</name>
<evidence type="ECO:0000256" key="1">
    <source>
        <dbReference type="SAM" id="Phobius"/>
    </source>
</evidence>
<keyword evidence="1" id="KW-0472">Membrane</keyword>
<feature type="transmembrane region" description="Helical" evidence="1">
    <location>
        <begin position="53"/>
        <end position="74"/>
    </location>
</feature>
<proteinExistence type="predicted"/>
<sequence>MQLGLVFALVWAVLALVAGVALVIRRTWLAETIAAERRSRPGRAAARAPSRTLFVVIGLLFIAMGLFIIGWSVAASL</sequence>
<dbReference type="RefSeq" id="WP_232499106.1">
    <property type="nucleotide sequence ID" value="NZ_BAAANH010000003.1"/>
</dbReference>
<dbReference type="EMBL" id="BAAANH010000003">
    <property type="protein sequence ID" value="GAA1756771.1"/>
    <property type="molecule type" value="Genomic_DNA"/>
</dbReference>
<dbReference type="Proteomes" id="UP001500506">
    <property type="component" value="Unassembled WGS sequence"/>
</dbReference>
<keyword evidence="1" id="KW-1133">Transmembrane helix</keyword>
<feature type="transmembrane region" description="Helical" evidence="1">
    <location>
        <begin position="6"/>
        <end position="24"/>
    </location>
</feature>
<organism evidence="2 3">
    <name type="scientific">Agromyces humatus</name>
    <dbReference type="NCBI Taxonomy" id="279573"/>
    <lineage>
        <taxon>Bacteria</taxon>
        <taxon>Bacillati</taxon>
        <taxon>Actinomycetota</taxon>
        <taxon>Actinomycetes</taxon>
        <taxon>Micrococcales</taxon>
        <taxon>Microbacteriaceae</taxon>
        <taxon>Agromyces</taxon>
    </lineage>
</organism>
<protein>
    <submittedName>
        <fullName evidence="2">Uncharacterized protein</fullName>
    </submittedName>
</protein>
<accession>A0ABP4WQI5</accession>
<gene>
    <name evidence="2" type="ORF">GCM10009747_14130</name>
</gene>
<evidence type="ECO:0000313" key="2">
    <source>
        <dbReference type="EMBL" id="GAA1756771.1"/>
    </source>
</evidence>